<dbReference type="PANTHER" id="PTHR44942:SF4">
    <property type="entry name" value="METHYLTRANSFERASE TYPE 11 DOMAIN-CONTAINING PROTEIN"/>
    <property type="match status" value="1"/>
</dbReference>
<dbReference type="Gene3D" id="3.40.50.150">
    <property type="entry name" value="Vaccinia Virus protein VP39"/>
    <property type="match status" value="1"/>
</dbReference>
<keyword evidence="2 5" id="KW-0489">Methyltransferase</keyword>
<sequence length="245" mass="28325">MRIFDLNLSANYARVRPSYPPELYLWLSQQVANTGVVWDCACGTGQASIDLAAYFDRVEATDLSAAQIAKATPHRKVHYSVQKSEETSFPDHYFDAICVAHALHWFDLPDFWQEVKRVLKPNGVIVVWGYHWFRLDDVAGQLVDETLLPLLKPYWPPQSRLLWTRYDDMAFPFQRIEVPDFKLETQWTLGQTCDFIRTWSATQFFVADGGQEILENFEQKLRECWGNAGDKKPVSMPFFAHAGRV</sequence>
<dbReference type="InterPro" id="IPR013216">
    <property type="entry name" value="Methyltransf_11"/>
</dbReference>
<evidence type="ECO:0000313" key="6">
    <source>
        <dbReference type="Proteomes" id="UP000315901"/>
    </source>
</evidence>
<feature type="domain" description="Methyltransferase type 11" evidence="4">
    <location>
        <begin position="39"/>
        <end position="127"/>
    </location>
</feature>
<evidence type="ECO:0000313" key="5">
    <source>
        <dbReference type="EMBL" id="TPE54577.1"/>
    </source>
</evidence>
<reference evidence="5 6" key="1">
    <citation type="submission" date="2019-06" db="EMBL/GenBank/DDBJ databases">
        <title>A novel bacterium of genus Marinomonas, isolated from coastal sand.</title>
        <authorList>
            <person name="Huang H."/>
            <person name="Mo K."/>
            <person name="Hu Y."/>
        </authorList>
    </citation>
    <scope>NUCLEOTIDE SEQUENCE [LARGE SCALE GENOMIC DNA]</scope>
    <source>
        <strain evidence="5 6">HB171799</strain>
    </source>
</reference>
<organism evidence="5 6">
    <name type="scientific">Maribrevibacterium harenarium</name>
    <dbReference type="NCBI Taxonomy" id="2589817"/>
    <lineage>
        <taxon>Bacteria</taxon>
        <taxon>Pseudomonadati</taxon>
        <taxon>Pseudomonadota</taxon>
        <taxon>Gammaproteobacteria</taxon>
        <taxon>Oceanospirillales</taxon>
        <taxon>Oceanospirillaceae</taxon>
        <taxon>Maribrevibacterium</taxon>
    </lineage>
</organism>
<dbReference type="GO" id="GO:0032259">
    <property type="term" value="P:methylation"/>
    <property type="evidence" value="ECO:0007669"/>
    <property type="project" value="UniProtKB-KW"/>
</dbReference>
<comment type="caution">
    <text evidence="5">The sequence shown here is derived from an EMBL/GenBank/DDBJ whole genome shotgun (WGS) entry which is preliminary data.</text>
</comment>
<dbReference type="GO" id="GO:0008757">
    <property type="term" value="F:S-adenosylmethionine-dependent methyltransferase activity"/>
    <property type="evidence" value="ECO:0007669"/>
    <property type="project" value="InterPro"/>
</dbReference>
<dbReference type="InterPro" id="IPR051052">
    <property type="entry name" value="Diverse_substrate_MTase"/>
</dbReference>
<accession>A0A501X2B7</accession>
<dbReference type="CDD" id="cd02440">
    <property type="entry name" value="AdoMet_MTases"/>
    <property type="match status" value="1"/>
</dbReference>
<dbReference type="AlphaFoldDB" id="A0A501X2B7"/>
<keyword evidence="3 5" id="KW-0808">Transferase</keyword>
<protein>
    <submittedName>
        <fullName evidence="5">Class I SAM-dependent methyltransferase</fullName>
    </submittedName>
</protein>
<dbReference type="Pfam" id="PF08241">
    <property type="entry name" value="Methyltransf_11"/>
    <property type="match status" value="1"/>
</dbReference>
<evidence type="ECO:0000256" key="1">
    <source>
        <dbReference type="ARBA" id="ARBA00008361"/>
    </source>
</evidence>
<dbReference type="PANTHER" id="PTHR44942">
    <property type="entry name" value="METHYLTRANSF_11 DOMAIN-CONTAINING PROTEIN"/>
    <property type="match status" value="1"/>
</dbReference>
<evidence type="ECO:0000259" key="4">
    <source>
        <dbReference type="Pfam" id="PF08241"/>
    </source>
</evidence>
<evidence type="ECO:0000256" key="2">
    <source>
        <dbReference type="ARBA" id="ARBA00022603"/>
    </source>
</evidence>
<comment type="similarity">
    <text evidence="1">Belongs to the methyltransferase superfamily.</text>
</comment>
<gene>
    <name evidence="5" type="ORF">FJM67_04470</name>
</gene>
<dbReference type="OrthoDB" id="9797252at2"/>
<name>A0A501X2B7_9GAMM</name>
<dbReference type="Proteomes" id="UP000315901">
    <property type="component" value="Unassembled WGS sequence"/>
</dbReference>
<evidence type="ECO:0000256" key="3">
    <source>
        <dbReference type="ARBA" id="ARBA00022679"/>
    </source>
</evidence>
<proteinExistence type="inferred from homology"/>
<dbReference type="SUPFAM" id="SSF53335">
    <property type="entry name" value="S-adenosyl-L-methionine-dependent methyltransferases"/>
    <property type="match status" value="1"/>
</dbReference>
<keyword evidence="6" id="KW-1185">Reference proteome</keyword>
<dbReference type="EMBL" id="VFRR01000005">
    <property type="protein sequence ID" value="TPE54577.1"/>
    <property type="molecule type" value="Genomic_DNA"/>
</dbReference>
<dbReference type="InterPro" id="IPR029063">
    <property type="entry name" value="SAM-dependent_MTases_sf"/>
</dbReference>